<dbReference type="EMBL" id="FVZE01000001">
    <property type="protein sequence ID" value="SLJ85995.1"/>
    <property type="molecule type" value="Genomic_DNA"/>
</dbReference>
<dbReference type="Pfam" id="PF11171">
    <property type="entry name" value="DUF2958"/>
    <property type="match status" value="1"/>
</dbReference>
<dbReference type="Proteomes" id="UP000190989">
    <property type="component" value="Unassembled WGS sequence"/>
</dbReference>
<sequence>MIPLPPDLRAKLLANGAARGPDHAPLLKLFNPIGAATWLASELYEDGDTLFGLADLGFGCPEMGTFSLTEIASVRLPYGLRIERDLYFRARFGLTVYSDAARIAGRITEDERLLATAARARELNRNTEIPPDPDG</sequence>
<dbReference type="AlphaFoldDB" id="A0A1U6GR42"/>
<organism evidence="1 2">
    <name type="scientific">Novosphingobium mathurense</name>
    <dbReference type="NCBI Taxonomy" id="428990"/>
    <lineage>
        <taxon>Bacteria</taxon>
        <taxon>Pseudomonadati</taxon>
        <taxon>Pseudomonadota</taxon>
        <taxon>Alphaproteobacteria</taxon>
        <taxon>Sphingomonadales</taxon>
        <taxon>Sphingomonadaceae</taxon>
        <taxon>Novosphingobium</taxon>
    </lineage>
</organism>
<dbReference type="InterPro" id="IPR021341">
    <property type="entry name" value="DUF2958"/>
</dbReference>
<accession>A0A1U6GR42</accession>
<proteinExistence type="predicted"/>
<evidence type="ECO:0000313" key="2">
    <source>
        <dbReference type="Proteomes" id="UP000190989"/>
    </source>
</evidence>
<evidence type="ECO:0000313" key="1">
    <source>
        <dbReference type="EMBL" id="SLJ85995.1"/>
    </source>
</evidence>
<dbReference type="RefSeq" id="WP_079729107.1">
    <property type="nucleotide sequence ID" value="NZ_FVZE01000001.1"/>
</dbReference>
<dbReference type="STRING" id="428990.SAMN06295987_1012"/>
<keyword evidence="2" id="KW-1185">Reference proteome</keyword>
<protein>
    <recommendedName>
        <fullName evidence="3">Single-stranded DNA endonuclease</fullName>
    </recommendedName>
</protein>
<evidence type="ECO:0008006" key="3">
    <source>
        <dbReference type="Google" id="ProtNLM"/>
    </source>
</evidence>
<reference evidence="2" key="1">
    <citation type="submission" date="2017-02" db="EMBL/GenBank/DDBJ databases">
        <authorList>
            <person name="Varghese N."/>
            <person name="Submissions S."/>
        </authorList>
    </citation>
    <scope>NUCLEOTIDE SEQUENCE [LARGE SCALE GENOMIC DNA]</scope>
    <source>
        <strain evidence="2">SM117</strain>
    </source>
</reference>
<name>A0A1U6GR42_9SPHN</name>
<gene>
    <name evidence="1" type="ORF">SAMN06295987_1012</name>
</gene>